<dbReference type="InterPro" id="IPR000866">
    <property type="entry name" value="AhpC/TSA"/>
</dbReference>
<evidence type="ECO:0000313" key="17">
    <source>
        <dbReference type="Proteomes" id="UP000542342"/>
    </source>
</evidence>
<dbReference type="SUPFAM" id="SSF52833">
    <property type="entry name" value="Thioredoxin-like"/>
    <property type="match status" value="1"/>
</dbReference>
<keyword evidence="17" id="KW-1185">Reference proteome</keyword>
<dbReference type="Proteomes" id="UP000542342">
    <property type="component" value="Unassembled WGS sequence"/>
</dbReference>
<dbReference type="EMBL" id="JACEFB010000005">
    <property type="protein sequence ID" value="MBA2226273.1"/>
    <property type="molecule type" value="Genomic_DNA"/>
</dbReference>
<dbReference type="InterPro" id="IPR050924">
    <property type="entry name" value="Peroxiredoxin_BCP/PrxQ"/>
</dbReference>
<sequence length="181" mass="19750">MRLGSLTAVVTLCWGFTAVADDTQLKVKVGDPFPNVPLEAVQIEKAGITGKKTLSIADLKGKTVVIFFYPKALTKGCTVESCGFRDIIGEFPKDVVVLGASADDRQLQQKFIDTHMLPYPLLCDTNLELIKQLGILSSPTGKTPKRVTFVIDKQGKIAKIYDKVNVNSHPKEVLAFVKSLS</sequence>
<accession>A0A7V8VDW5</accession>
<feature type="chain" id="PRO_5030728691" description="thioredoxin-dependent peroxiredoxin" evidence="14">
    <location>
        <begin position="21"/>
        <end position="181"/>
    </location>
</feature>
<evidence type="ECO:0000256" key="11">
    <source>
        <dbReference type="ARBA" id="ARBA00042639"/>
    </source>
</evidence>
<dbReference type="InterPro" id="IPR024706">
    <property type="entry name" value="Peroxiredoxin_AhpC-typ"/>
</dbReference>
<evidence type="ECO:0000256" key="5">
    <source>
        <dbReference type="ARBA" id="ARBA00022862"/>
    </source>
</evidence>
<keyword evidence="7" id="KW-1015">Disulfide bond</keyword>
<dbReference type="InterPro" id="IPR013766">
    <property type="entry name" value="Thioredoxin_domain"/>
</dbReference>
<dbReference type="Gene3D" id="3.40.30.10">
    <property type="entry name" value="Glutaredoxin"/>
    <property type="match status" value="1"/>
</dbReference>
<dbReference type="GO" id="GO:0008379">
    <property type="term" value="F:thioredoxin peroxidase activity"/>
    <property type="evidence" value="ECO:0007669"/>
    <property type="project" value="TreeGrafter"/>
</dbReference>
<evidence type="ECO:0000256" key="12">
    <source>
        <dbReference type="ARBA" id="ARBA00049091"/>
    </source>
</evidence>
<dbReference type="CDD" id="cd03017">
    <property type="entry name" value="PRX_BCP"/>
    <property type="match status" value="1"/>
</dbReference>
<evidence type="ECO:0000256" key="13">
    <source>
        <dbReference type="PIRSR" id="PIRSR000239-1"/>
    </source>
</evidence>
<evidence type="ECO:0000256" key="10">
    <source>
        <dbReference type="ARBA" id="ARBA00038489"/>
    </source>
</evidence>
<keyword evidence="8" id="KW-0676">Redox-active center</keyword>
<feature type="active site" description="Cysteine sulfenic acid (-SOH) intermediate; for peroxidase activity" evidence="13">
    <location>
        <position position="77"/>
    </location>
</feature>
<dbReference type="Pfam" id="PF00578">
    <property type="entry name" value="AhpC-TSA"/>
    <property type="match status" value="1"/>
</dbReference>
<dbReference type="GO" id="GO:0045454">
    <property type="term" value="P:cell redox homeostasis"/>
    <property type="evidence" value="ECO:0007669"/>
    <property type="project" value="TreeGrafter"/>
</dbReference>
<protein>
    <recommendedName>
        <fullName evidence="3">thioredoxin-dependent peroxiredoxin</fullName>
        <ecNumber evidence="3">1.11.1.24</ecNumber>
    </recommendedName>
    <alternativeName>
        <fullName evidence="9">Thioredoxin peroxidase</fullName>
    </alternativeName>
    <alternativeName>
        <fullName evidence="11">Thioredoxin-dependent peroxiredoxin Bcp</fullName>
    </alternativeName>
</protein>
<evidence type="ECO:0000256" key="6">
    <source>
        <dbReference type="ARBA" id="ARBA00023002"/>
    </source>
</evidence>
<dbReference type="PANTHER" id="PTHR42801:SF23">
    <property type="entry name" value="PEROXIREDOXIN DOT5"/>
    <property type="match status" value="1"/>
</dbReference>
<feature type="signal peptide" evidence="14">
    <location>
        <begin position="1"/>
        <end position="20"/>
    </location>
</feature>
<dbReference type="InterPro" id="IPR036249">
    <property type="entry name" value="Thioredoxin-like_sf"/>
</dbReference>
<dbReference type="EC" id="1.11.1.24" evidence="3"/>
<feature type="domain" description="Thioredoxin" evidence="15">
    <location>
        <begin position="27"/>
        <end position="181"/>
    </location>
</feature>
<dbReference type="AlphaFoldDB" id="A0A7V8VDW5"/>
<comment type="function">
    <text evidence="1">Thiol-specific peroxidase that catalyzes the reduction of hydrogen peroxide and organic hydroperoxides to water and alcohols, respectively. Plays a role in cell protection against oxidative stress by detoxifying peroxides and as sensor of hydrogen peroxide-mediated signaling events.</text>
</comment>
<dbReference type="PANTHER" id="PTHR42801">
    <property type="entry name" value="THIOREDOXIN-DEPENDENT PEROXIDE REDUCTASE"/>
    <property type="match status" value="1"/>
</dbReference>
<organism evidence="16 17">
    <name type="scientific">Thermogemmata fonticola</name>
    <dbReference type="NCBI Taxonomy" id="2755323"/>
    <lineage>
        <taxon>Bacteria</taxon>
        <taxon>Pseudomonadati</taxon>
        <taxon>Planctomycetota</taxon>
        <taxon>Planctomycetia</taxon>
        <taxon>Gemmatales</taxon>
        <taxon>Gemmataceae</taxon>
        <taxon>Thermogemmata</taxon>
    </lineage>
</organism>
<keyword evidence="14" id="KW-0732">Signal</keyword>
<evidence type="ECO:0000256" key="9">
    <source>
        <dbReference type="ARBA" id="ARBA00032824"/>
    </source>
</evidence>
<evidence type="ECO:0000256" key="14">
    <source>
        <dbReference type="SAM" id="SignalP"/>
    </source>
</evidence>
<comment type="subunit">
    <text evidence="2">Monomer.</text>
</comment>
<evidence type="ECO:0000259" key="15">
    <source>
        <dbReference type="PROSITE" id="PS51352"/>
    </source>
</evidence>
<evidence type="ECO:0000256" key="7">
    <source>
        <dbReference type="ARBA" id="ARBA00023157"/>
    </source>
</evidence>
<evidence type="ECO:0000313" key="16">
    <source>
        <dbReference type="EMBL" id="MBA2226273.1"/>
    </source>
</evidence>
<dbReference type="PROSITE" id="PS51352">
    <property type="entry name" value="THIOREDOXIN_2"/>
    <property type="match status" value="1"/>
</dbReference>
<comment type="similarity">
    <text evidence="10">Belongs to the peroxiredoxin family. BCP/PrxQ subfamily.</text>
</comment>
<comment type="catalytic activity">
    <reaction evidence="12">
        <text>a hydroperoxide + [thioredoxin]-dithiol = an alcohol + [thioredoxin]-disulfide + H2O</text>
        <dbReference type="Rhea" id="RHEA:62620"/>
        <dbReference type="Rhea" id="RHEA-COMP:10698"/>
        <dbReference type="Rhea" id="RHEA-COMP:10700"/>
        <dbReference type="ChEBI" id="CHEBI:15377"/>
        <dbReference type="ChEBI" id="CHEBI:29950"/>
        <dbReference type="ChEBI" id="CHEBI:30879"/>
        <dbReference type="ChEBI" id="CHEBI:35924"/>
        <dbReference type="ChEBI" id="CHEBI:50058"/>
        <dbReference type="EC" id="1.11.1.24"/>
    </reaction>
</comment>
<keyword evidence="5" id="KW-0049">Antioxidant</keyword>
<evidence type="ECO:0000256" key="1">
    <source>
        <dbReference type="ARBA" id="ARBA00003330"/>
    </source>
</evidence>
<proteinExistence type="inferred from homology"/>
<dbReference type="GO" id="GO:0034599">
    <property type="term" value="P:cellular response to oxidative stress"/>
    <property type="evidence" value="ECO:0007669"/>
    <property type="project" value="TreeGrafter"/>
</dbReference>
<evidence type="ECO:0000256" key="2">
    <source>
        <dbReference type="ARBA" id="ARBA00011245"/>
    </source>
</evidence>
<evidence type="ECO:0000256" key="3">
    <source>
        <dbReference type="ARBA" id="ARBA00013017"/>
    </source>
</evidence>
<dbReference type="GO" id="GO:0005737">
    <property type="term" value="C:cytoplasm"/>
    <property type="evidence" value="ECO:0007669"/>
    <property type="project" value="TreeGrafter"/>
</dbReference>
<name>A0A7V8VDW5_9BACT</name>
<keyword evidence="4" id="KW-0575">Peroxidase</keyword>
<gene>
    <name evidence="16" type="ORF">H0921_08895</name>
</gene>
<dbReference type="PIRSF" id="PIRSF000239">
    <property type="entry name" value="AHPC"/>
    <property type="match status" value="1"/>
</dbReference>
<reference evidence="16 17" key="1">
    <citation type="submission" date="2020-07" db="EMBL/GenBank/DDBJ databases">
        <title>Thermogemmata thermophila gen. nov., sp. nov., a novel moderate thermophilic planctomycete from a Kamchatka hot spring.</title>
        <authorList>
            <person name="Elcheninov A.G."/>
            <person name="Podosokorskaya O.A."/>
            <person name="Kovaleva O.L."/>
            <person name="Novikov A."/>
            <person name="Bonch-Osmolovskaya E.A."/>
            <person name="Toshchakov S.V."/>
            <person name="Kublanov I.V."/>
        </authorList>
    </citation>
    <scope>NUCLEOTIDE SEQUENCE [LARGE SCALE GENOMIC DNA]</scope>
    <source>
        <strain evidence="16 17">2918</strain>
    </source>
</reference>
<comment type="caution">
    <text evidence="16">The sequence shown here is derived from an EMBL/GenBank/DDBJ whole genome shotgun (WGS) entry which is preliminary data.</text>
</comment>
<keyword evidence="6" id="KW-0560">Oxidoreductase</keyword>
<evidence type="ECO:0000256" key="8">
    <source>
        <dbReference type="ARBA" id="ARBA00023284"/>
    </source>
</evidence>
<evidence type="ECO:0000256" key="4">
    <source>
        <dbReference type="ARBA" id="ARBA00022559"/>
    </source>
</evidence>